<evidence type="ECO:0000256" key="1">
    <source>
        <dbReference type="SAM" id="Phobius"/>
    </source>
</evidence>
<dbReference type="Proteomes" id="UP000001921">
    <property type="component" value="Chromosome"/>
</dbReference>
<reference evidence="2" key="2">
    <citation type="submission" date="2007-05" db="EMBL/GenBank/DDBJ databases">
        <title>Genome sequence of Fusobacterium nucleatum subspecies polymorphum - a genetically tractable Fusobacterium.</title>
        <authorList>
            <person name="Karpathy S.E."/>
            <person name="Xiang Q."/>
            <person name="Gioia J."/>
            <person name="Jiang H."/>
            <person name="Liu Y."/>
            <person name="Petrosino J.F."/>
            <person name="Yerrapragada S."/>
            <person name="Fox G.E."/>
            <person name="Kinder Haake S."/>
            <person name="Weinstock G.M."/>
            <person name="Highlander S.K."/>
        </authorList>
    </citation>
    <scope>NUCLEOTIDE SEQUENCE [LARGE SCALE GENOMIC DNA]</scope>
    <source>
        <strain evidence="2">ATCC 10953</strain>
    </source>
</reference>
<proteinExistence type="predicted"/>
<sequence length="104" mass="11847">MTKYVAIILYNKNIKNAMLTKGLSLLIGPIGMAVTGIWTITDIVSGPAMRVTVPACVIIAYLRKTIMLEKENKLFRKFLGYCIFYKFTIAYLIKYGGRYRNGRK</sequence>
<dbReference type="EMBL" id="CM000440">
    <property type="protein sequence ID" value="EDK88503.1"/>
    <property type="molecule type" value="Genomic_DNA"/>
</dbReference>
<keyword evidence="1" id="KW-0472">Membrane</keyword>
<organism evidence="2">
    <name type="scientific">Fusobacterium polymorphum ATCC 10953</name>
    <dbReference type="NCBI Taxonomy" id="393480"/>
    <lineage>
        <taxon>Bacteria</taxon>
        <taxon>Fusobacteriati</taxon>
        <taxon>Fusobacteriota</taxon>
        <taxon>Fusobacteriia</taxon>
        <taxon>Fusobacteriales</taxon>
        <taxon>Fusobacteriaceae</taxon>
        <taxon>Fusobacterium</taxon>
    </lineage>
</organism>
<dbReference type="RefSeq" id="WP_005896587.1">
    <property type="nucleotide sequence ID" value="NZ_CM000440.1"/>
</dbReference>
<reference evidence="2" key="1">
    <citation type="submission" date="2006-07" db="EMBL/GenBank/DDBJ databases">
        <authorList>
            <person name="Qin X."/>
            <person name="Weinstock G.M."/>
        </authorList>
    </citation>
    <scope>NUCLEOTIDE SEQUENCE [LARGE SCALE GENOMIC DNA]</scope>
    <source>
        <strain evidence="2">ATCC 10953</strain>
    </source>
</reference>
<keyword evidence="1" id="KW-1133">Transmembrane helix</keyword>
<keyword evidence="1" id="KW-0812">Transmembrane</keyword>
<dbReference type="HOGENOM" id="CLU_2246060_0_0_0"/>
<feature type="transmembrane region" description="Helical" evidence="1">
    <location>
        <begin position="78"/>
        <end position="97"/>
    </location>
</feature>
<accession>A5TUC8</accession>
<dbReference type="GeneID" id="71765706"/>
<protein>
    <submittedName>
        <fullName evidence="2">Uncharacterized protein</fullName>
    </submittedName>
</protein>
<dbReference type="AlphaFoldDB" id="A5TUC8"/>
<gene>
    <name evidence="2" type="ORF">FNP_0700</name>
</gene>
<evidence type="ECO:0000313" key="2">
    <source>
        <dbReference type="EMBL" id="EDK88503.1"/>
    </source>
</evidence>
<feature type="transmembrane region" description="Helical" evidence="1">
    <location>
        <begin position="22"/>
        <end position="41"/>
    </location>
</feature>
<dbReference type="eggNOG" id="COG4735">
    <property type="taxonomic scope" value="Bacteria"/>
</dbReference>
<name>A5TUC8_FUSNP</name>